<sequence length="125" mass="13986">MGTPHYRLGGDELVGPDDQVWVEVTGWLEPDEVADWVRAGAVVAIDECESWEWGASVTPDVRSRMVDADASARIAKVRDSEVVILAPSLWRHLDGADSRLVVLSEENAKQARDIREMRGDYQHPF</sequence>
<dbReference type="Proteomes" id="UP000199051">
    <property type="component" value="Unassembled WGS sequence"/>
</dbReference>
<evidence type="ECO:0000313" key="1">
    <source>
        <dbReference type="EMBL" id="SER77302.1"/>
    </source>
</evidence>
<name>A0A1H9RWZ1_9PSEU</name>
<dbReference type="AlphaFoldDB" id="A0A1H9RWZ1"/>
<accession>A0A1H9RWZ1</accession>
<proteinExistence type="predicted"/>
<organism evidence="1 2">
    <name type="scientific">Actinokineospora terrae</name>
    <dbReference type="NCBI Taxonomy" id="155974"/>
    <lineage>
        <taxon>Bacteria</taxon>
        <taxon>Bacillati</taxon>
        <taxon>Actinomycetota</taxon>
        <taxon>Actinomycetes</taxon>
        <taxon>Pseudonocardiales</taxon>
        <taxon>Pseudonocardiaceae</taxon>
        <taxon>Actinokineospora</taxon>
    </lineage>
</organism>
<keyword evidence="2" id="KW-1185">Reference proteome</keyword>
<protein>
    <submittedName>
        <fullName evidence="1">Uncharacterized protein</fullName>
    </submittedName>
</protein>
<dbReference type="RefSeq" id="WP_092777653.1">
    <property type="nucleotide sequence ID" value="NZ_FOGI01000005.1"/>
</dbReference>
<dbReference type="EMBL" id="FOGI01000005">
    <property type="protein sequence ID" value="SER77302.1"/>
    <property type="molecule type" value="Genomic_DNA"/>
</dbReference>
<gene>
    <name evidence="1" type="ORF">SAMN04487818_105148</name>
</gene>
<reference evidence="2" key="1">
    <citation type="submission" date="2016-10" db="EMBL/GenBank/DDBJ databases">
        <authorList>
            <person name="Varghese N."/>
            <person name="Submissions S."/>
        </authorList>
    </citation>
    <scope>NUCLEOTIDE SEQUENCE [LARGE SCALE GENOMIC DNA]</scope>
    <source>
        <strain evidence="2">DSM 44260</strain>
    </source>
</reference>
<evidence type="ECO:0000313" key="2">
    <source>
        <dbReference type="Proteomes" id="UP000199051"/>
    </source>
</evidence>